<keyword evidence="2" id="KW-1185">Reference proteome</keyword>
<dbReference type="InterPro" id="IPR005338">
    <property type="entry name" value="Anhydro_N_Ac-Mur_kinase"/>
</dbReference>
<keyword evidence="1" id="KW-0418">Kinase</keyword>
<dbReference type="EMBL" id="WMJY01000017">
    <property type="protein sequence ID" value="MTH30005.1"/>
    <property type="molecule type" value="Genomic_DNA"/>
</dbReference>
<dbReference type="NCBIfam" id="NF007144">
    <property type="entry name" value="PRK09585.2-3"/>
    <property type="match status" value="1"/>
</dbReference>
<dbReference type="GO" id="GO:0016773">
    <property type="term" value="F:phosphotransferase activity, alcohol group as acceptor"/>
    <property type="evidence" value="ECO:0007669"/>
    <property type="project" value="InterPro"/>
</dbReference>
<reference evidence="1 2" key="1">
    <citation type="journal article" date="2006" name="Int. J. Syst. Evol. Microbiol.">
        <title>Myroides pelagicus sp. nov., isolated from seawater in Thailand.</title>
        <authorList>
            <person name="Yoon J."/>
            <person name="Maneerat S."/>
            <person name="Kawai F."/>
            <person name="Yokota A."/>
        </authorList>
    </citation>
    <scope>NUCLEOTIDE SEQUENCE [LARGE SCALE GENOMIC DNA]</scope>
    <source>
        <strain evidence="1 2">SM1T</strain>
    </source>
</reference>
<dbReference type="PANTHER" id="PTHR30605">
    <property type="entry name" value="ANHYDRO-N-ACETYLMURAMIC ACID KINASE"/>
    <property type="match status" value="1"/>
</dbReference>
<dbReference type="RefSeq" id="WP_155035996.1">
    <property type="nucleotide sequence ID" value="NZ_JAYMMG010000004.1"/>
</dbReference>
<dbReference type="OrthoDB" id="9763949at2"/>
<dbReference type="GO" id="GO:0009254">
    <property type="term" value="P:peptidoglycan turnover"/>
    <property type="evidence" value="ECO:0007669"/>
    <property type="project" value="InterPro"/>
</dbReference>
<dbReference type="Gene3D" id="3.30.420.40">
    <property type="match status" value="2"/>
</dbReference>
<dbReference type="GO" id="GO:0006040">
    <property type="term" value="P:amino sugar metabolic process"/>
    <property type="evidence" value="ECO:0007669"/>
    <property type="project" value="InterPro"/>
</dbReference>
<proteinExistence type="predicted"/>
<dbReference type="Proteomes" id="UP000488936">
    <property type="component" value="Unassembled WGS sequence"/>
</dbReference>
<comment type="caution">
    <text evidence="1">The sequence shown here is derived from an EMBL/GenBank/DDBJ whole genome shotgun (WGS) entry which is preliminary data.</text>
</comment>
<accession>A0A7K1GM93</accession>
<dbReference type="AlphaFoldDB" id="A0A7K1GM93"/>
<evidence type="ECO:0000313" key="2">
    <source>
        <dbReference type="Proteomes" id="UP000488936"/>
    </source>
</evidence>
<dbReference type="Pfam" id="PF03702">
    <property type="entry name" value="AnmK"/>
    <property type="match status" value="1"/>
</dbReference>
<dbReference type="SUPFAM" id="SSF53067">
    <property type="entry name" value="Actin-like ATPase domain"/>
    <property type="match status" value="1"/>
</dbReference>
<sequence>MKKYEYTIIGVMSGTSLDGVDLAYLTFNYEEGKQWAFRVIVAETVPYSSSWKERLISAKEMNQQDLEKLDERYTLYLSTVITKFIETHQIEQVDLVCSHGHTIFHKPDLGYTLQIGNLPILSDYVDCDVICDFRVQDVLLGGQGAPLVPIGDRLLFGEYFACLNLGGFANISFENKLNYRIAFDICPVNTLLNEAVRILDLPYDEGGKLASKGSVSQALFQELNSLEFFRQLPPKSLGVEYIQAYYIPILQRYTTLSIEDLLATYVEHIALQIANALPEAVGGTVLVTGGGAHNTYLMDRIRACRGDVEFIVPEQKIVDYKEAIIFGLLGVLKWRDEVNVLASVTGAKYDHSSGKIYKRYTEVE</sequence>
<keyword evidence="1" id="KW-0808">Transferase</keyword>
<dbReference type="InterPro" id="IPR043129">
    <property type="entry name" value="ATPase_NBD"/>
</dbReference>
<gene>
    <name evidence="1" type="ORF">GJV77_08795</name>
</gene>
<dbReference type="PANTHER" id="PTHR30605:SF0">
    <property type="entry name" value="ANHYDRO-N-ACETYLMURAMIC ACID KINASE"/>
    <property type="match status" value="1"/>
</dbReference>
<protein>
    <submittedName>
        <fullName evidence="1">Anhydro-N-acetylmuramic acid kinase</fullName>
        <ecNumber evidence="1">2.7.1.170</ecNumber>
    </submittedName>
</protein>
<organism evidence="1 2">
    <name type="scientific">Myroides pelagicus</name>
    <dbReference type="NCBI Taxonomy" id="270914"/>
    <lineage>
        <taxon>Bacteria</taxon>
        <taxon>Pseudomonadati</taxon>
        <taxon>Bacteroidota</taxon>
        <taxon>Flavobacteriia</taxon>
        <taxon>Flavobacteriales</taxon>
        <taxon>Flavobacteriaceae</taxon>
        <taxon>Myroides</taxon>
    </lineage>
</organism>
<dbReference type="EC" id="2.7.1.170" evidence="1"/>
<dbReference type="GO" id="GO:0016301">
    <property type="term" value="F:kinase activity"/>
    <property type="evidence" value="ECO:0007669"/>
    <property type="project" value="UniProtKB-KW"/>
</dbReference>
<dbReference type="GO" id="GO:0005524">
    <property type="term" value="F:ATP binding"/>
    <property type="evidence" value="ECO:0007669"/>
    <property type="project" value="InterPro"/>
</dbReference>
<name>A0A7K1GM93_9FLAO</name>
<evidence type="ECO:0000313" key="1">
    <source>
        <dbReference type="EMBL" id="MTH30005.1"/>
    </source>
</evidence>